<evidence type="ECO:0000256" key="1">
    <source>
        <dbReference type="ARBA" id="ARBA00022670"/>
    </source>
</evidence>
<keyword evidence="5" id="KW-0482">Metalloprotease</keyword>
<feature type="domain" description="MPN" evidence="7">
    <location>
        <begin position="2"/>
        <end position="133"/>
    </location>
</feature>
<feature type="compositionally biased region" description="Polar residues" evidence="6">
    <location>
        <begin position="302"/>
        <end position="316"/>
    </location>
</feature>
<feature type="compositionally biased region" description="Basic and acidic residues" evidence="6">
    <location>
        <begin position="277"/>
        <end position="287"/>
    </location>
</feature>
<evidence type="ECO:0000256" key="4">
    <source>
        <dbReference type="ARBA" id="ARBA00022833"/>
    </source>
</evidence>
<dbReference type="PROSITE" id="PS50249">
    <property type="entry name" value="MPN"/>
    <property type="match status" value="1"/>
</dbReference>
<dbReference type="SUPFAM" id="SSF102712">
    <property type="entry name" value="JAB1/MPN domain"/>
    <property type="match status" value="1"/>
</dbReference>
<reference evidence="8 9" key="1">
    <citation type="submission" date="2020-10" db="EMBL/GenBank/DDBJ databases">
        <authorList>
            <person name="Castelo-Branco R."/>
            <person name="Eusebio N."/>
            <person name="Adriana R."/>
            <person name="Vieira A."/>
            <person name="Brugerolle De Fraissinette N."/>
            <person name="Rezende De Castro R."/>
            <person name="Schneider M.P."/>
            <person name="Vasconcelos V."/>
            <person name="Leao P.N."/>
        </authorList>
    </citation>
    <scope>NUCLEOTIDE SEQUENCE [LARGE SCALE GENOMIC DNA]</scope>
    <source>
        <strain evidence="8 9">LEGE 06226</strain>
    </source>
</reference>
<keyword evidence="3" id="KW-0378">Hydrolase</keyword>
<name>A0ABR9UG30_9CYAN</name>
<protein>
    <submittedName>
        <fullName evidence="8">Mov34/MPN/PAD-1 family protein</fullName>
    </submittedName>
</protein>
<evidence type="ECO:0000256" key="5">
    <source>
        <dbReference type="ARBA" id="ARBA00023049"/>
    </source>
</evidence>
<comment type="caution">
    <text evidence="8">The sequence shown here is derived from an EMBL/GenBank/DDBJ whole genome shotgun (WGS) entry which is preliminary data.</text>
</comment>
<keyword evidence="9" id="KW-1185">Reference proteome</keyword>
<dbReference type="EMBL" id="JADEWU010000057">
    <property type="protein sequence ID" value="MBE9145432.1"/>
    <property type="molecule type" value="Genomic_DNA"/>
</dbReference>
<keyword evidence="4" id="KW-0862">Zinc</keyword>
<dbReference type="Pfam" id="PF14464">
    <property type="entry name" value="Prok-JAB"/>
    <property type="match status" value="1"/>
</dbReference>
<keyword evidence="2" id="KW-0479">Metal-binding</keyword>
<dbReference type="InterPro" id="IPR037518">
    <property type="entry name" value="MPN"/>
</dbReference>
<evidence type="ECO:0000313" key="9">
    <source>
        <dbReference type="Proteomes" id="UP000640725"/>
    </source>
</evidence>
<dbReference type="InterPro" id="IPR028090">
    <property type="entry name" value="JAB_dom_prok"/>
</dbReference>
<evidence type="ECO:0000256" key="6">
    <source>
        <dbReference type="SAM" id="MobiDB-lite"/>
    </source>
</evidence>
<dbReference type="RefSeq" id="WP_193870877.1">
    <property type="nucleotide sequence ID" value="NZ_JADEWU010000057.1"/>
</dbReference>
<gene>
    <name evidence="8" type="ORF">IQ236_19745</name>
</gene>
<feature type="region of interest" description="Disordered" evidence="6">
    <location>
        <begin position="277"/>
        <end position="316"/>
    </location>
</feature>
<evidence type="ECO:0000313" key="8">
    <source>
        <dbReference type="EMBL" id="MBE9145432.1"/>
    </source>
</evidence>
<evidence type="ECO:0000256" key="2">
    <source>
        <dbReference type="ARBA" id="ARBA00022723"/>
    </source>
</evidence>
<keyword evidence="1" id="KW-0645">Protease</keyword>
<proteinExistence type="predicted"/>
<evidence type="ECO:0000259" key="7">
    <source>
        <dbReference type="PROSITE" id="PS50249"/>
    </source>
</evidence>
<dbReference type="Gene3D" id="3.40.140.10">
    <property type="entry name" value="Cytidine Deaminase, domain 2"/>
    <property type="match status" value="1"/>
</dbReference>
<accession>A0ABR9UG30</accession>
<evidence type="ECO:0000256" key="3">
    <source>
        <dbReference type="ARBA" id="ARBA00022801"/>
    </source>
</evidence>
<organism evidence="8 9">
    <name type="scientific">Planktothrix mougeotii LEGE 06226</name>
    <dbReference type="NCBI Taxonomy" id="1828728"/>
    <lineage>
        <taxon>Bacteria</taxon>
        <taxon>Bacillati</taxon>
        <taxon>Cyanobacteriota</taxon>
        <taxon>Cyanophyceae</taxon>
        <taxon>Oscillatoriophycideae</taxon>
        <taxon>Oscillatoriales</taxon>
        <taxon>Microcoleaceae</taxon>
        <taxon>Planktothrix</taxon>
    </lineage>
</organism>
<sequence>MLYITTSVIDDIERDIARYQPERGGALLGIVGKPIITHFILDSQGITSGASYLPSPQLTQQVQRLELTQGLELKGVIHSHPGGLDRPSGPDEEAILEGLNINSHLEYFIAPIVTLIQPWGYSNHELKLANGKISFYAGYRQRNRVTIEPIKVQEISDQELNRLHTSLPTTPSQIPTVSLEIQQELTQISYDFGINKTPEFFITNLEGHPIPAGKIILKNGTELLFLFSLSHPVHAPRLLVTFPETDTQEISLPWLMSTPSQARLRVAIKSLKDVIEGQEKSRQETETQGKLASEEIIEEKNNIGSSECSESSLAKA</sequence>
<dbReference type="Proteomes" id="UP000640725">
    <property type="component" value="Unassembled WGS sequence"/>
</dbReference>